<evidence type="ECO:0000259" key="6">
    <source>
        <dbReference type="PROSITE" id="PS51192"/>
    </source>
</evidence>
<feature type="compositionally biased region" description="Basic residues" evidence="5">
    <location>
        <begin position="1114"/>
        <end position="1125"/>
    </location>
</feature>
<dbReference type="InterPro" id="IPR001650">
    <property type="entry name" value="Helicase_C-like"/>
</dbReference>
<dbReference type="SMART" id="SM00490">
    <property type="entry name" value="HELICc"/>
    <property type="match status" value="1"/>
</dbReference>
<keyword evidence="1" id="KW-0547">Nucleotide-binding</keyword>
<evidence type="ECO:0000256" key="2">
    <source>
        <dbReference type="ARBA" id="ARBA00022801"/>
    </source>
</evidence>
<keyword evidence="9" id="KW-1185">Reference proteome</keyword>
<keyword evidence="4" id="KW-0067">ATP-binding</keyword>
<reference evidence="8 9" key="1">
    <citation type="journal article" date="2015" name="Fungal Genet. Biol.">
        <title>Evolution of novel wood decay mechanisms in Agaricales revealed by the genome sequences of Fistulina hepatica and Cylindrobasidium torrendii.</title>
        <authorList>
            <person name="Floudas D."/>
            <person name="Held B.W."/>
            <person name="Riley R."/>
            <person name="Nagy L.G."/>
            <person name="Koehler G."/>
            <person name="Ransdell A.S."/>
            <person name="Younus H."/>
            <person name="Chow J."/>
            <person name="Chiniquy J."/>
            <person name="Lipzen A."/>
            <person name="Tritt A."/>
            <person name="Sun H."/>
            <person name="Haridas S."/>
            <person name="LaButti K."/>
            <person name="Ohm R.A."/>
            <person name="Kues U."/>
            <person name="Blanchette R.A."/>
            <person name="Grigoriev I.V."/>
            <person name="Minto R.E."/>
            <person name="Hibbett D.S."/>
        </authorList>
    </citation>
    <scope>NUCLEOTIDE SEQUENCE [LARGE SCALE GENOMIC DNA]</scope>
    <source>
        <strain evidence="8 9">FP15055 ss-10</strain>
    </source>
</reference>
<organism evidence="8 9">
    <name type="scientific">Cylindrobasidium torrendii FP15055 ss-10</name>
    <dbReference type="NCBI Taxonomy" id="1314674"/>
    <lineage>
        <taxon>Eukaryota</taxon>
        <taxon>Fungi</taxon>
        <taxon>Dikarya</taxon>
        <taxon>Basidiomycota</taxon>
        <taxon>Agaricomycotina</taxon>
        <taxon>Agaricomycetes</taxon>
        <taxon>Agaricomycetidae</taxon>
        <taxon>Agaricales</taxon>
        <taxon>Marasmiineae</taxon>
        <taxon>Physalacriaceae</taxon>
        <taxon>Cylindrobasidium</taxon>
    </lineage>
</organism>
<dbReference type="InterPro" id="IPR011545">
    <property type="entry name" value="DEAD/DEAH_box_helicase_dom"/>
</dbReference>
<dbReference type="GO" id="GO:0005524">
    <property type="term" value="F:ATP binding"/>
    <property type="evidence" value="ECO:0007669"/>
    <property type="project" value="UniProtKB-KW"/>
</dbReference>
<evidence type="ECO:0000313" key="8">
    <source>
        <dbReference type="EMBL" id="KIY71644.1"/>
    </source>
</evidence>
<dbReference type="GO" id="GO:0003676">
    <property type="term" value="F:nucleic acid binding"/>
    <property type="evidence" value="ECO:0007669"/>
    <property type="project" value="InterPro"/>
</dbReference>
<dbReference type="GO" id="GO:0005737">
    <property type="term" value="C:cytoplasm"/>
    <property type="evidence" value="ECO:0007669"/>
    <property type="project" value="TreeGrafter"/>
</dbReference>
<feature type="region of interest" description="Disordered" evidence="5">
    <location>
        <begin position="1111"/>
        <end position="1132"/>
    </location>
</feature>
<evidence type="ECO:0000313" key="9">
    <source>
        <dbReference type="Proteomes" id="UP000054007"/>
    </source>
</evidence>
<dbReference type="PROSITE" id="PS51194">
    <property type="entry name" value="HELICASE_CTER"/>
    <property type="match status" value="1"/>
</dbReference>
<dbReference type="InterPro" id="IPR052431">
    <property type="entry name" value="SKI2_subfamily_helicases"/>
</dbReference>
<dbReference type="FunFam" id="3.40.50.300:FF:001039">
    <property type="entry name" value="ATP-dependent RNA helicase DDX60"/>
    <property type="match status" value="1"/>
</dbReference>
<dbReference type="OrthoDB" id="2320933at2759"/>
<name>A0A0D7BN89_9AGAR</name>
<dbReference type="Pfam" id="PF00270">
    <property type="entry name" value="DEAD"/>
    <property type="match status" value="1"/>
</dbReference>
<dbReference type="InterPro" id="IPR059032">
    <property type="entry name" value="WHD_DDX60"/>
</dbReference>
<evidence type="ECO:0000256" key="4">
    <source>
        <dbReference type="ARBA" id="ARBA00022840"/>
    </source>
</evidence>
<dbReference type="SUPFAM" id="SSF52540">
    <property type="entry name" value="P-loop containing nucleoside triphosphate hydrolases"/>
    <property type="match status" value="1"/>
</dbReference>
<feature type="domain" description="Helicase ATP-binding" evidence="6">
    <location>
        <begin position="721"/>
        <end position="889"/>
    </location>
</feature>
<feature type="domain" description="Helicase C-terminal" evidence="7">
    <location>
        <begin position="1145"/>
        <end position="1306"/>
    </location>
</feature>
<dbReference type="PROSITE" id="PS51192">
    <property type="entry name" value="HELICASE_ATP_BIND_1"/>
    <property type="match status" value="1"/>
</dbReference>
<dbReference type="PANTHER" id="PTHR44533">
    <property type="entry name" value="DEAD/H RNA HELICASE, PUTATIVE-RELATED"/>
    <property type="match status" value="1"/>
</dbReference>
<dbReference type="InterPro" id="IPR027417">
    <property type="entry name" value="P-loop_NTPase"/>
</dbReference>
<evidence type="ECO:0000256" key="1">
    <source>
        <dbReference type="ARBA" id="ARBA00022741"/>
    </source>
</evidence>
<feature type="region of interest" description="Disordered" evidence="5">
    <location>
        <begin position="1618"/>
        <end position="1652"/>
    </location>
</feature>
<evidence type="ECO:0000259" key="7">
    <source>
        <dbReference type="PROSITE" id="PS51194"/>
    </source>
</evidence>
<dbReference type="SMART" id="SM00487">
    <property type="entry name" value="DEXDc"/>
    <property type="match status" value="1"/>
</dbReference>
<feature type="compositionally biased region" description="Acidic residues" evidence="5">
    <location>
        <begin position="1622"/>
        <end position="1642"/>
    </location>
</feature>
<dbReference type="PANTHER" id="PTHR44533:SF4">
    <property type="entry name" value="DEAD_H RNA HELICASE, PUTATIVE-RELATED"/>
    <property type="match status" value="1"/>
</dbReference>
<evidence type="ECO:0000256" key="3">
    <source>
        <dbReference type="ARBA" id="ARBA00022806"/>
    </source>
</evidence>
<dbReference type="GO" id="GO:0016787">
    <property type="term" value="F:hydrolase activity"/>
    <property type="evidence" value="ECO:0007669"/>
    <property type="project" value="UniProtKB-KW"/>
</dbReference>
<sequence length="1677" mass="190541">MSKLQENYVQIIKDARWMDIVGDYAGDELFIIDGESLLQTVLDDDLLAIGRSTGCDFQAAHAIYILEAILENFISRQARFEIIFFQLTIPVTTLPGSEPFVYRSRELARLLLQKHLHLVDIPVLYFENLQDPAWIEHEQLEKPMLVLMKDHCIVPKEVDQDARQYTRVLQRQILDYLASGLSVGILNGIQFRDSKILTFIIESGENIRLQEAESADKAESPPSSIQVQERPFIIDRDDLLVQCCRCFGSLQGKPLNALLWLFVCHVVYMDKLPFRFRAQKVFSIPHETVDLLRNQFLPVVFGKLAALILESQASIDIDGRVFTALVGLATNNSFNKHLLEQTVGPLAYASTQHIWGLAELPSALPIVALTGTSSTPSYDAPSSNVSLVAPLLPFSHPVLDGILSSVQVVTQPDEDAQQAMFFDFSKRGVWFDDRFHWHVQKEILPVRGAALLSWKARKAKERFMNALQQQAETLTGASGLGLRRIAIVATGSDKEKSKAVSTVKVSSRSKAKEKPPSKKELLLQKIADEKMREKNEENLTWLLQRLKELKALSTHDKIERVEKMRLNPRAQQSLWLGTEFNLFMLHLTLLSWIEHPDQEASTIRDEFTVNIMQQIQTLSVCGPFTSDRAAAITTVLRVLGFASYSAALAPVMEKDVGAAMVFKLVKLERTSGPLFPWMKITEHPLRWQLRVFGPYMDRSMDAAYDKRVDFKPDGWQRQALDCIDDPKHSMLVVAPTSAGKTFISFYAMEKVLRHSNDSILVYIAPTKALVNQIAAEVYARYSKNLTNGGLWAIHTRDYRINDPQNCQILVTVPEILAIMLLSPPLARKWTHRLKRIILDEIHTIGQQEGGSIWEQLILLAPCPIIGLSATVGSPEKFNAWLETIADAHNWEHSFIHYQHRYSHLRKFLYQSDVKRQLNGSNFDGLSSHSATDRLYFLHPISLLSFGERTLPDDLSLESRDTLMLYDAFADVYGEEVSDLEPVAFLSPNRHNRQLLIQADVLRYESALKERFIEYTHQDPPGSKAVVHALEDPNIPRESNVDLLGGLLSLVTDLHARGMLPAILFSFDRRGCEQIAKHLVTQLRTAERSWKAVNPEWQLKLKQWGKWKNTEKTRARSRAKANKARRKNEEDEVREDAMESMSWEFSFDPDMPLTEYSFLGKASRQELEEEIYNLRWTLAGDSWQMEALRRGIAVHHAGMNKHYRNLIENLFRRGIIRIMVSTGTLALGINAPAKTSVFCGDSTFLTALMYRQCAGRAGRRGYDLLGNVVFYALPMHRVQRMVLSRLPSLGGSFPLNTTLTLRLFNLLHGSQNAEVAMIAFQTLMNLPQITFGSSIGSEQLKHHLRFNIEYLRRTRLLTETGVPINLSSIVAHLYYHEPSNFAFVVLLHAGILHTISKEDNPEIEFIRLMSHLFGRRLLPNTLCDGDHFERLRTQYPSRIELDPMREDALKCLSMHAREVRDIFASYVSTYASQCASELPCDTILPLSKVSLGIPDTQVDDNELGELGQLLEASANHVQVRSLFVANSGHTDQFGSVDELARSVRSGIHLNVNAIPNMDLLIKQGEHPLNAYLFDFFMHGQLQTLEKANGIRLGDVWFYLQDFMLVLMTVKTSLQHYLKQASSVEEEPEEDYDNDDDEEDESGDDFPRPPGVSNADWQLYSVVRNACIEFEQKFKAIWA</sequence>
<dbReference type="Pfam" id="PF00271">
    <property type="entry name" value="Helicase_C"/>
    <property type="match status" value="1"/>
</dbReference>
<dbReference type="Pfam" id="PF26076">
    <property type="entry name" value="WHD_DDX60"/>
    <property type="match status" value="1"/>
</dbReference>
<dbReference type="Proteomes" id="UP000054007">
    <property type="component" value="Unassembled WGS sequence"/>
</dbReference>
<accession>A0A0D7BN89</accession>
<keyword evidence="2 8" id="KW-0378">Hydrolase</keyword>
<dbReference type="Pfam" id="PF23002">
    <property type="entry name" value="PIN-like_DDX60"/>
    <property type="match status" value="1"/>
</dbReference>
<keyword evidence="3" id="KW-0347">Helicase</keyword>
<gene>
    <name evidence="8" type="ORF">CYLTODRAFT_435144</name>
</gene>
<protein>
    <submittedName>
        <fullName evidence="8">p-loop containing nucleoside triphosphate hydrolase protein</fullName>
    </submittedName>
</protein>
<dbReference type="InterPro" id="IPR055124">
    <property type="entry name" value="PIN-like_DDX60"/>
</dbReference>
<dbReference type="InterPro" id="IPR014001">
    <property type="entry name" value="Helicase_ATP-bd"/>
</dbReference>
<evidence type="ECO:0000256" key="5">
    <source>
        <dbReference type="SAM" id="MobiDB-lite"/>
    </source>
</evidence>
<dbReference type="GO" id="GO:0004386">
    <property type="term" value="F:helicase activity"/>
    <property type="evidence" value="ECO:0007669"/>
    <property type="project" value="UniProtKB-KW"/>
</dbReference>
<dbReference type="EMBL" id="KN880452">
    <property type="protein sequence ID" value="KIY71644.1"/>
    <property type="molecule type" value="Genomic_DNA"/>
</dbReference>
<dbReference type="Gene3D" id="3.40.50.300">
    <property type="entry name" value="P-loop containing nucleotide triphosphate hydrolases"/>
    <property type="match status" value="2"/>
</dbReference>
<proteinExistence type="predicted"/>
<dbReference type="STRING" id="1314674.A0A0D7BN89"/>